<evidence type="ECO:0000313" key="7">
    <source>
        <dbReference type="EMBL" id="MBB6579469.1"/>
    </source>
</evidence>
<reference evidence="7 8" key="1">
    <citation type="submission" date="2020-08" db="EMBL/GenBank/DDBJ databases">
        <title>Functional genomics of gut bacteria from endangered species of beetles.</title>
        <authorList>
            <person name="Carlos-Shanley C."/>
        </authorList>
    </citation>
    <scope>NUCLEOTIDE SEQUENCE [LARGE SCALE GENOMIC DNA]</scope>
    <source>
        <strain evidence="7 8">S00124</strain>
    </source>
</reference>
<keyword evidence="2 7" id="KW-0238">DNA-binding</keyword>
<dbReference type="PANTHER" id="PTHR30514">
    <property type="entry name" value="GLUCOKINASE"/>
    <property type="match status" value="1"/>
</dbReference>
<dbReference type="Pfam" id="PF01380">
    <property type="entry name" value="SIS"/>
    <property type="match status" value="1"/>
</dbReference>
<dbReference type="InterPro" id="IPR047640">
    <property type="entry name" value="RpiR-like"/>
</dbReference>
<dbReference type="Gene3D" id="3.40.50.10490">
    <property type="entry name" value="Glucose-6-phosphate isomerase like protein, domain 1"/>
    <property type="match status" value="1"/>
</dbReference>
<dbReference type="PROSITE" id="PS51071">
    <property type="entry name" value="HTH_RPIR"/>
    <property type="match status" value="1"/>
</dbReference>
<proteinExistence type="predicted"/>
<organism evidence="7 8">
    <name type="scientific">Comamonas odontotermitis</name>
    <dbReference type="NCBI Taxonomy" id="379895"/>
    <lineage>
        <taxon>Bacteria</taxon>
        <taxon>Pseudomonadati</taxon>
        <taxon>Pseudomonadota</taxon>
        <taxon>Betaproteobacteria</taxon>
        <taxon>Burkholderiales</taxon>
        <taxon>Comamonadaceae</taxon>
        <taxon>Comamonas</taxon>
    </lineage>
</organism>
<feature type="region of interest" description="Disordered" evidence="5">
    <location>
        <begin position="76"/>
        <end position="99"/>
    </location>
</feature>
<evidence type="ECO:0000256" key="2">
    <source>
        <dbReference type="ARBA" id="ARBA00023125"/>
    </source>
</evidence>
<evidence type="ECO:0000256" key="4">
    <source>
        <dbReference type="ARBA" id="ARBA00023163"/>
    </source>
</evidence>
<name>A0ABR6RK03_9BURK</name>
<sequence>MHHSKPHANSFVRRVRSQLEALSTAERRLADFMLEFPGELASYAASELAALAGVSNATVSRFIRRLGYASYEEAKRDVRREKESGSPLFQAAKSAAGETPPASRIATHLEQSQSNLARTFAQLNDMQMQDIVTALVKAPRILIFGTRGSHGFARYLRWQMLQVIPCVVAIPDAGESLGEHLVGLAPQDCLVVFGMRRQTGQMSGLLEAAGKMGCKILFISDAMSPDRREATWSIQCQCMGPGPLDNHVAVMALCDLISTMVVESAGAAGRKRLAAIELLHEDLDEL</sequence>
<evidence type="ECO:0000256" key="5">
    <source>
        <dbReference type="SAM" id="MobiDB-lite"/>
    </source>
</evidence>
<feature type="domain" description="HTH rpiR-type" evidence="6">
    <location>
        <begin position="9"/>
        <end position="85"/>
    </location>
</feature>
<accession>A0ABR6RK03</accession>
<dbReference type="InterPro" id="IPR036388">
    <property type="entry name" value="WH-like_DNA-bd_sf"/>
</dbReference>
<dbReference type="CDD" id="cd05013">
    <property type="entry name" value="SIS_RpiR"/>
    <property type="match status" value="1"/>
</dbReference>
<evidence type="ECO:0000259" key="6">
    <source>
        <dbReference type="PROSITE" id="PS51071"/>
    </source>
</evidence>
<keyword evidence="1" id="KW-0805">Transcription regulation</keyword>
<dbReference type="SUPFAM" id="SSF46689">
    <property type="entry name" value="Homeodomain-like"/>
    <property type="match status" value="1"/>
</dbReference>
<keyword evidence="3" id="KW-0324">Glycolysis</keyword>
<dbReference type="InterPro" id="IPR035472">
    <property type="entry name" value="RpiR-like_SIS"/>
</dbReference>
<gene>
    <name evidence="7" type="ORF">HNP33_003582</name>
</gene>
<evidence type="ECO:0000256" key="1">
    <source>
        <dbReference type="ARBA" id="ARBA00023015"/>
    </source>
</evidence>
<dbReference type="EMBL" id="JACHKZ010000030">
    <property type="protein sequence ID" value="MBB6579469.1"/>
    <property type="molecule type" value="Genomic_DNA"/>
</dbReference>
<dbReference type="GO" id="GO:0003677">
    <property type="term" value="F:DNA binding"/>
    <property type="evidence" value="ECO:0007669"/>
    <property type="project" value="UniProtKB-KW"/>
</dbReference>
<dbReference type="InterPro" id="IPR009057">
    <property type="entry name" value="Homeodomain-like_sf"/>
</dbReference>
<dbReference type="Pfam" id="PF01418">
    <property type="entry name" value="HTH_6"/>
    <property type="match status" value="1"/>
</dbReference>
<dbReference type="Proteomes" id="UP000562492">
    <property type="component" value="Unassembled WGS sequence"/>
</dbReference>
<keyword evidence="4" id="KW-0804">Transcription</keyword>
<evidence type="ECO:0000256" key="3">
    <source>
        <dbReference type="ARBA" id="ARBA00023152"/>
    </source>
</evidence>
<dbReference type="PANTHER" id="PTHR30514:SF18">
    <property type="entry name" value="RPIR-FAMILY TRANSCRIPTIONAL REGULATOR"/>
    <property type="match status" value="1"/>
</dbReference>
<dbReference type="RefSeq" id="WP_184710871.1">
    <property type="nucleotide sequence ID" value="NZ_JACHKZ010000030.1"/>
</dbReference>
<evidence type="ECO:0000313" key="8">
    <source>
        <dbReference type="Proteomes" id="UP000562492"/>
    </source>
</evidence>
<dbReference type="InterPro" id="IPR046348">
    <property type="entry name" value="SIS_dom_sf"/>
</dbReference>
<dbReference type="InterPro" id="IPR000281">
    <property type="entry name" value="HTH_RpiR"/>
</dbReference>
<dbReference type="SUPFAM" id="SSF53697">
    <property type="entry name" value="SIS domain"/>
    <property type="match status" value="1"/>
</dbReference>
<dbReference type="Gene3D" id="1.10.10.10">
    <property type="entry name" value="Winged helix-like DNA-binding domain superfamily/Winged helix DNA-binding domain"/>
    <property type="match status" value="1"/>
</dbReference>
<comment type="caution">
    <text evidence="7">The sequence shown here is derived from an EMBL/GenBank/DDBJ whole genome shotgun (WGS) entry which is preliminary data.</text>
</comment>
<protein>
    <submittedName>
        <fullName evidence="7">DNA-binding MurR/RpiR family transcriptional regulator</fullName>
    </submittedName>
</protein>
<dbReference type="InterPro" id="IPR001347">
    <property type="entry name" value="SIS_dom"/>
</dbReference>
<keyword evidence="8" id="KW-1185">Reference proteome</keyword>